<reference evidence="24 25" key="1">
    <citation type="journal article" date="2018" name="Nat. Ecol. Evol.">
        <title>Genomic signatures of mitonuclear coevolution across populations of Tigriopus californicus.</title>
        <authorList>
            <person name="Barreto F.S."/>
            <person name="Watson E.T."/>
            <person name="Lima T.G."/>
            <person name="Willett C.S."/>
            <person name="Edmands S."/>
            <person name="Li W."/>
            <person name="Burton R.S."/>
        </authorList>
    </citation>
    <scope>NUCLEOTIDE SEQUENCE [LARGE SCALE GENOMIC DNA]</scope>
    <source>
        <strain evidence="24 25">San Diego</strain>
    </source>
</reference>
<keyword evidence="9" id="KW-0406">Ion transport</keyword>
<dbReference type="Gene3D" id="1.10.287.70">
    <property type="match status" value="1"/>
</dbReference>
<dbReference type="PROSITE" id="PS51352">
    <property type="entry name" value="THIOREDOXIN_2"/>
    <property type="match status" value="4"/>
</dbReference>
<feature type="binding site" evidence="17">
    <location>
        <position position="710"/>
    </location>
    <ligand>
        <name>L-glutamate</name>
        <dbReference type="ChEBI" id="CHEBI:29985"/>
    </ligand>
</feature>
<evidence type="ECO:0000256" key="14">
    <source>
        <dbReference type="ARBA" id="ARBA00023286"/>
    </source>
</evidence>
<evidence type="ECO:0000256" key="10">
    <source>
        <dbReference type="ARBA" id="ARBA00023136"/>
    </source>
</evidence>
<feature type="domain" description="Thioredoxin" evidence="23">
    <location>
        <begin position="1131"/>
        <end position="1241"/>
    </location>
</feature>
<evidence type="ECO:0000313" key="24">
    <source>
        <dbReference type="EMBL" id="TRY75165.1"/>
    </source>
</evidence>
<evidence type="ECO:0000256" key="20">
    <source>
        <dbReference type="SAM" id="MobiDB-lite"/>
    </source>
</evidence>
<dbReference type="Pfam" id="PF00060">
    <property type="entry name" value="Lig_chan"/>
    <property type="match status" value="1"/>
</dbReference>
<name>A0A553PBW3_TIGCA</name>
<keyword evidence="13" id="KW-0628">Postsynaptic cell membrane</keyword>
<evidence type="ECO:0000256" key="18">
    <source>
        <dbReference type="PIRSR" id="PIRSR601508-2"/>
    </source>
</evidence>
<feature type="binding site" evidence="17">
    <location>
        <position position="541"/>
    </location>
    <ligand>
        <name>L-glutamate</name>
        <dbReference type="ChEBI" id="CHEBI:29985"/>
    </ligand>
</feature>
<evidence type="ECO:0000256" key="4">
    <source>
        <dbReference type="ARBA" id="ARBA00022475"/>
    </source>
</evidence>
<evidence type="ECO:0000256" key="17">
    <source>
        <dbReference type="PIRSR" id="PIRSR601508-1"/>
    </source>
</evidence>
<dbReference type="PROSITE" id="PS00194">
    <property type="entry name" value="THIOREDOXIN_1"/>
    <property type="match status" value="2"/>
</dbReference>
<feature type="transmembrane region" description="Helical" evidence="21">
    <location>
        <begin position="616"/>
        <end position="640"/>
    </location>
</feature>
<dbReference type="PANTHER" id="PTHR45672:SF2">
    <property type="entry name" value="PROTEIN DISULFIDE-ISOMERASE A5"/>
    <property type="match status" value="1"/>
</dbReference>
<feature type="region of interest" description="Disordered" evidence="20">
    <location>
        <begin position="1240"/>
        <end position="1261"/>
    </location>
</feature>
<dbReference type="InterPro" id="IPR028082">
    <property type="entry name" value="Peripla_BP_I"/>
</dbReference>
<feature type="signal peptide" evidence="22">
    <location>
        <begin position="1"/>
        <end position="26"/>
    </location>
</feature>
<keyword evidence="3" id="KW-0813">Transport</keyword>
<dbReference type="Pfam" id="PF01094">
    <property type="entry name" value="ANF_receptor"/>
    <property type="match status" value="1"/>
</dbReference>
<dbReference type="GO" id="GO:0007166">
    <property type="term" value="P:cell surface receptor signaling pathway"/>
    <property type="evidence" value="ECO:0007669"/>
    <property type="project" value="UniProtKB-ARBA"/>
</dbReference>
<feature type="binding site" evidence="17">
    <location>
        <position position="711"/>
    </location>
    <ligand>
        <name>L-glutamate</name>
        <dbReference type="ChEBI" id="CHEBI:29985"/>
    </ligand>
</feature>
<sequence>MMWNPNKAAITVLVMISGFNIEPTYAEDIPVGTILSLWEDYKEVFTAMQFALEQQHNQTNKLFQFKLFADNIKTVDAYKLTRIICRQFERGIFALMGTVDPESFDTLHSYANAFEMPFVTPWFPESVYHAPRDHKQDFAIQIRPEYHEGLVELITYYKWEKIIYVYCDFDGLLRLQRIYKDIPKDAYGTFQFRVEIVRKISTAKEAIEFLLELEKINRNSYKRVVLDCPATIAKSILVSHVQNIHLGRRNFHYLMSGLVLDDHWDSGVAEYGAINVTGFRLINPKADFAKQFLETWKSLDPAKYPTTDGISAIGALSYDAVSVLESAFTTLLQQNPNMFRHNLRRGEIFNKRQKGLVACDMSGDERQKPWEHGATIYKALRNVDIQGLSGRIRFNDEGKRHNYSLDVVEMTPGSTLIKIGTWSDLEGLEVAVDQFRHRGHISRMKNVNNKTYIMTTIIEEPYIMVKQNVHGEPLLTGNDRFEGYCKDLADLISKAANVHFEIHPVKDGKYGSPDPTAPGGWNGMIGELVRKEADIAIAPLTINSQRERVADFTKPFMSLGISIMIKKPAKQRPGVFSFMNPLSQEIWMCVVSAYIGVSIVLFLVSRFSPNEWKIEGTLGGTTVENSFSVMNSFWFVLGAFMQQGTDITPRSLSGRLVGGAWWFFSLILISSYTANLAAFLTVERMVTPINSADDLSLQTEIEYGALSGGSTVSFFKNSKISVYARMWEFMSSRPYVLTNTTAEGIQRVRDSKGKYAYLIESTGNEYTNERYPCDTMKVGKNLDAKGYGIATAKGSDPINFAVLTLKENGELAKLKNKWWYENTECQHDTEKTKKNELPLSNVAGIFFILVGGLIIAMCVALFEFCYNSKKEAKRAKTTLSDAMKGKKVKSKSLVEAIDDHKEFKKLLRTKNNVLVAFLNDPKSGREDLTKLLDDVAEAIKGIGTIATVDCQEGNGKKLCKKLKVNQSVLKHYQNGEFHLDYDRKERLQTMVNFMKDPKGDLPWEEDDSARDVVHILDVASFNKLLKKEKDKDLLVMFHAPWCGFCKRMKPDFQEAATEIKGSQGRLVAVDITKPGNNGLSRKYNVTGFPTLLYFKNGAMKYTYPGENKKKSIVDFMTNPSPDEPVKVKELAWSDEPSNVIHLTDATFDQVLAEEASLLVMFYAPWCGHCKRMKPQFTAASSALKLAGIAGKLAAVDCTVERELASRFEVKGYPSVKYFKDGALAFEAGHVREENDIVAFMKDPREPPPPPPPEKPWSEEESEVHHLDTETFKPFLKKKKHVLVFFYAPWCGHCKKAKPEFTDAAAEFADNVKVEFVAVDCTIERSLCSTYEIKGYPTLKYFKYFDKQPVLDYDGGRTQADFVRFMKDPDSPAHGKPPPPPSPKEQWSGIEGGDHVLILTAENFKSDLEKVGHALVMFHAPWCGHCKNMKPDFAAAAKELETNNNLALGAVDATIEGSLAKQFDVRGYPTLKYFRRGVVAEQEYEGGRRKSDFLAFLKGKVSKDEL</sequence>
<feature type="binding site" evidence="17">
    <location>
        <position position="539"/>
    </location>
    <ligand>
        <name>L-glutamate</name>
        <dbReference type="ChEBI" id="CHEBI:29985"/>
    </ligand>
</feature>
<dbReference type="SUPFAM" id="SSF53850">
    <property type="entry name" value="Periplasmic binding protein-like II"/>
    <property type="match status" value="1"/>
</dbReference>
<comment type="caution">
    <text evidence="24">The sequence shown here is derived from an EMBL/GenBank/DDBJ whole genome shotgun (WGS) entry which is preliminary data.</text>
</comment>
<comment type="similarity">
    <text evidence="2">Belongs to the glutamate-gated ion channel (TC 1.A.10.1) family.</text>
</comment>
<dbReference type="InterPro" id="IPR036249">
    <property type="entry name" value="Thioredoxin-like_sf"/>
</dbReference>
<dbReference type="InterPro" id="IPR001828">
    <property type="entry name" value="ANF_lig-bd_rcpt"/>
</dbReference>
<feature type="domain" description="Thioredoxin" evidence="23">
    <location>
        <begin position="1371"/>
        <end position="1501"/>
    </location>
</feature>
<comment type="similarity">
    <text evidence="1">Belongs to the protein disulfide isomerase family.</text>
</comment>
<dbReference type="SUPFAM" id="SSF53822">
    <property type="entry name" value="Periplasmic binding protein-like I"/>
    <property type="match status" value="1"/>
</dbReference>
<organism evidence="24 25">
    <name type="scientific">Tigriopus californicus</name>
    <name type="common">Marine copepod</name>
    <dbReference type="NCBI Taxonomy" id="6832"/>
    <lineage>
        <taxon>Eukaryota</taxon>
        <taxon>Metazoa</taxon>
        <taxon>Ecdysozoa</taxon>
        <taxon>Arthropoda</taxon>
        <taxon>Crustacea</taxon>
        <taxon>Multicrustacea</taxon>
        <taxon>Hexanauplia</taxon>
        <taxon>Copepoda</taxon>
        <taxon>Harpacticoida</taxon>
        <taxon>Harpacticidae</taxon>
        <taxon>Tigriopus</taxon>
    </lineage>
</organism>
<dbReference type="FunFam" id="3.40.50.2300:FF:000186">
    <property type="entry name" value="Glutamate receptor 1"/>
    <property type="match status" value="1"/>
</dbReference>
<evidence type="ECO:0000256" key="21">
    <source>
        <dbReference type="SAM" id="Phobius"/>
    </source>
</evidence>
<feature type="site" description="Interaction with the cone snail toxin Con-ikot-ikot" evidence="18">
    <location>
        <position position="716"/>
    </location>
</feature>
<dbReference type="InterPro" id="IPR019594">
    <property type="entry name" value="Glu/Gly-bd"/>
</dbReference>
<dbReference type="InterPro" id="IPR001508">
    <property type="entry name" value="Iono_Glu_rcpt_met"/>
</dbReference>
<feature type="domain" description="Thioredoxin" evidence="23">
    <location>
        <begin position="990"/>
        <end position="1121"/>
    </location>
</feature>
<protein>
    <recommendedName>
        <fullName evidence="23">Thioredoxin domain-containing protein</fullName>
    </recommendedName>
</protein>
<evidence type="ECO:0000256" key="6">
    <source>
        <dbReference type="ARBA" id="ARBA00022729"/>
    </source>
</evidence>
<dbReference type="InterPro" id="IPR001320">
    <property type="entry name" value="Iontro_rcpt_C"/>
</dbReference>
<evidence type="ECO:0000256" key="1">
    <source>
        <dbReference type="ARBA" id="ARBA00006347"/>
    </source>
</evidence>
<dbReference type="SMART" id="SM00079">
    <property type="entry name" value="PBPe"/>
    <property type="match status" value="1"/>
</dbReference>
<keyword evidence="14" id="KW-1071">Ligand-gated ion channel</keyword>
<dbReference type="InterPro" id="IPR051063">
    <property type="entry name" value="PDI"/>
</dbReference>
<evidence type="ECO:0000256" key="2">
    <source>
        <dbReference type="ARBA" id="ARBA00008685"/>
    </source>
</evidence>
<dbReference type="PRINTS" id="PR00177">
    <property type="entry name" value="NMDARECEPTOR"/>
</dbReference>
<dbReference type="Pfam" id="PF10613">
    <property type="entry name" value="Lig_chan-Glu_bd"/>
    <property type="match status" value="1"/>
</dbReference>
<keyword evidence="25" id="KW-1185">Reference proteome</keyword>
<feature type="domain" description="Thioredoxin" evidence="23">
    <location>
        <begin position="1243"/>
        <end position="1370"/>
    </location>
</feature>
<dbReference type="Gene3D" id="3.40.190.10">
    <property type="entry name" value="Periplasmic binding protein-like II"/>
    <property type="match status" value="2"/>
</dbReference>
<dbReference type="EMBL" id="VCGU01000005">
    <property type="protein sequence ID" value="TRY75165.1"/>
    <property type="molecule type" value="Genomic_DNA"/>
</dbReference>
<dbReference type="GO" id="GO:0005783">
    <property type="term" value="C:endoplasmic reticulum"/>
    <property type="evidence" value="ECO:0007669"/>
    <property type="project" value="TreeGrafter"/>
</dbReference>
<keyword evidence="11" id="KW-0675">Receptor</keyword>
<dbReference type="Pfam" id="PF00085">
    <property type="entry name" value="Thioredoxin"/>
    <property type="match status" value="4"/>
</dbReference>
<evidence type="ECO:0000256" key="12">
    <source>
        <dbReference type="ARBA" id="ARBA00023180"/>
    </source>
</evidence>
<keyword evidence="12" id="KW-0325">Glycoprotein</keyword>
<evidence type="ECO:0000256" key="22">
    <source>
        <dbReference type="SAM" id="SignalP"/>
    </source>
</evidence>
<evidence type="ECO:0000256" key="15">
    <source>
        <dbReference type="ARBA" id="ARBA00023303"/>
    </source>
</evidence>
<keyword evidence="4" id="KW-1003">Cell membrane</keyword>
<keyword evidence="15" id="KW-0407">Ion channel</keyword>
<feature type="disulfide bond" evidence="19">
    <location>
        <begin position="773"/>
        <end position="825"/>
    </location>
</feature>
<evidence type="ECO:0000256" key="11">
    <source>
        <dbReference type="ARBA" id="ARBA00023170"/>
    </source>
</evidence>
<proteinExistence type="inferred from homology"/>
<dbReference type="SUPFAM" id="SSF81324">
    <property type="entry name" value="Voltage-gated potassium channels"/>
    <property type="match status" value="1"/>
</dbReference>
<dbReference type="Gene3D" id="3.40.50.2300">
    <property type="match status" value="2"/>
</dbReference>
<dbReference type="PANTHER" id="PTHR45672">
    <property type="entry name" value="PROTEIN DISULFIDE-ISOMERASE C17H9.14C-RELATED"/>
    <property type="match status" value="1"/>
</dbReference>
<evidence type="ECO:0000256" key="9">
    <source>
        <dbReference type="ARBA" id="ARBA00023065"/>
    </source>
</evidence>
<feature type="region of interest" description="Disordered" evidence="20">
    <location>
        <begin position="1365"/>
        <end position="1387"/>
    </location>
</feature>
<dbReference type="CDD" id="cd06380">
    <property type="entry name" value="PBP1_iGluR_AMPA"/>
    <property type="match status" value="1"/>
</dbReference>
<feature type="transmembrane region" description="Helical" evidence="21">
    <location>
        <begin position="841"/>
        <end position="862"/>
    </location>
</feature>
<evidence type="ECO:0000256" key="7">
    <source>
        <dbReference type="ARBA" id="ARBA00022989"/>
    </source>
</evidence>
<keyword evidence="7 21" id="KW-1133">Transmembrane helix</keyword>
<dbReference type="GO" id="GO:0022824">
    <property type="term" value="F:transmitter-gated monoatomic ion channel activity"/>
    <property type="evidence" value="ECO:0007669"/>
    <property type="project" value="UniProtKB-ARBA"/>
</dbReference>
<dbReference type="GO" id="GO:0003756">
    <property type="term" value="F:protein disulfide isomerase activity"/>
    <property type="evidence" value="ECO:0007669"/>
    <property type="project" value="InterPro"/>
</dbReference>
<comment type="subcellular location">
    <subcellularLocation>
        <location evidence="16">Postsynaptic cell membrane</location>
        <topology evidence="16">Multi-pass membrane protein</topology>
    </subcellularLocation>
</comment>
<dbReference type="Proteomes" id="UP000318571">
    <property type="component" value="Chromosome 2"/>
</dbReference>
<dbReference type="SUPFAM" id="SSF52833">
    <property type="entry name" value="Thioredoxin-like"/>
    <property type="match status" value="5"/>
</dbReference>
<evidence type="ECO:0000313" key="25">
    <source>
        <dbReference type="Proteomes" id="UP000318571"/>
    </source>
</evidence>
<keyword evidence="8" id="KW-0770">Synapse</keyword>
<dbReference type="GO" id="GO:0045211">
    <property type="term" value="C:postsynaptic membrane"/>
    <property type="evidence" value="ECO:0007669"/>
    <property type="project" value="UniProtKB-SubCell"/>
</dbReference>
<feature type="transmembrane region" description="Helical" evidence="21">
    <location>
        <begin position="585"/>
        <end position="604"/>
    </location>
</feature>
<keyword evidence="6 22" id="KW-0732">Signal</keyword>
<evidence type="ECO:0000256" key="8">
    <source>
        <dbReference type="ARBA" id="ARBA00023018"/>
    </source>
</evidence>
<feature type="site" description="Crucial to convey clamshell closure to channel opening" evidence="18">
    <location>
        <position position="689"/>
    </location>
</feature>
<feature type="transmembrane region" description="Helical" evidence="21">
    <location>
        <begin position="660"/>
        <end position="682"/>
    </location>
</feature>
<dbReference type="FunFam" id="1.10.287.70:FF:000067">
    <property type="entry name" value="glutamate receptor 2 isoform X1"/>
    <property type="match status" value="1"/>
</dbReference>
<feature type="disulfide bond" evidence="19">
    <location>
        <begin position="85"/>
        <end position="359"/>
    </location>
</feature>
<dbReference type="InterPro" id="IPR017937">
    <property type="entry name" value="Thioredoxin_CS"/>
</dbReference>
<dbReference type="STRING" id="6832.A0A553PBW3"/>
<dbReference type="GO" id="GO:0006457">
    <property type="term" value="P:protein folding"/>
    <property type="evidence" value="ECO:0007669"/>
    <property type="project" value="TreeGrafter"/>
</dbReference>
<feature type="chain" id="PRO_5022047426" description="Thioredoxin domain-containing protein" evidence="22">
    <location>
        <begin position="27"/>
        <end position="1505"/>
    </location>
</feature>
<dbReference type="FunFam" id="3.40.190.10:FF:000060">
    <property type="entry name" value="Glutamate receptor ionotropic, kainate 1"/>
    <property type="match status" value="1"/>
</dbReference>
<evidence type="ECO:0000259" key="23">
    <source>
        <dbReference type="PROSITE" id="PS51352"/>
    </source>
</evidence>
<dbReference type="FunFam" id="3.40.190.10:FF:000001">
    <property type="entry name" value="Glutamate receptor ionotropic, kainate 2"/>
    <property type="match status" value="1"/>
</dbReference>
<feature type="binding site" evidence="17">
    <location>
        <position position="546"/>
    </location>
    <ligand>
        <name>L-glutamate</name>
        <dbReference type="ChEBI" id="CHEBI:29985"/>
    </ligand>
</feature>
<evidence type="ECO:0000256" key="13">
    <source>
        <dbReference type="ARBA" id="ARBA00023257"/>
    </source>
</evidence>
<dbReference type="InterPro" id="IPR046374">
    <property type="entry name" value="PDI_a_PDIR"/>
</dbReference>
<evidence type="ECO:0000256" key="5">
    <source>
        <dbReference type="ARBA" id="ARBA00022692"/>
    </source>
</evidence>
<gene>
    <name evidence="24" type="ORF">TCAL_04499</name>
</gene>
<dbReference type="Gene3D" id="3.40.30.10">
    <property type="entry name" value="Glutaredoxin"/>
    <property type="match status" value="5"/>
</dbReference>
<dbReference type="CDD" id="cd02997">
    <property type="entry name" value="PDI_a_PDIR"/>
    <property type="match status" value="2"/>
</dbReference>
<dbReference type="InterPro" id="IPR013766">
    <property type="entry name" value="Thioredoxin_domain"/>
</dbReference>
<keyword evidence="5 21" id="KW-0812">Transmembrane</keyword>
<evidence type="ECO:0000256" key="16">
    <source>
        <dbReference type="ARBA" id="ARBA00034104"/>
    </source>
</evidence>
<keyword evidence="10 21" id="KW-0472">Membrane</keyword>
<accession>A0A553PBW3</accession>
<dbReference type="SMART" id="SM00918">
    <property type="entry name" value="Lig_chan-Glu_bd"/>
    <property type="match status" value="1"/>
</dbReference>
<evidence type="ECO:0000256" key="19">
    <source>
        <dbReference type="PIRSR" id="PIRSR601508-3"/>
    </source>
</evidence>
<feature type="binding site" evidence="17">
    <location>
        <position position="760"/>
    </location>
    <ligand>
        <name>L-glutamate</name>
        <dbReference type="ChEBI" id="CHEBI:29985"/>
    </ligand>
</feature>
<evidence type="ECO:0000256" key="3">
    <source>
        <dbReference type="ARBA" id="ARBA00022448"/>
    </source>
</evidence>
<keyword evidence="19" id="KW-1015">Disulfide bond</keyword>